<dbReference type="Pfam" id="PF22486">
    <property type="entry name" value="MATH_2"/>
    <property type="match status" value="1"/>
</dbReference>
<evidence type="ECO:0000313" key="5">
    <source>
        <dbReference type="EMBL" id="KAJ4809215.1"/>
    </source>
</evidence>
<sequence>MPLSADVSINTPETVSTRRVEKVKGSHLFKNLGYSLEKGNQKGKFLESAIFSVGGYDWSIRYYPNGETRTKDDYTSIFIFLKSEAECVQAQPSFIMLNQDGHPLSEGRTVPVYTFSSDKDYAIGLGNFVKRSAFVSLIKDDCLVIRCTVTVFKAFPAEVEPVFPLLVPPPDVQLSHLLEDGYGVDVTFEVNGQTFNAHKCILASRSQVFRAQFYGLLKEKSDTIIKIEDMEAPVFKTLLHYIYYQTVPEFEESNEGEKKHNTKLMAEHLLVAADRYGLERLKIICESILYGSIY</sequence>
<dbReference type="SMART" id="SM00225">
    <property type="entry name" value="BTB"/>
    <property type="match status" value="1"/>
</dbReference>
<dbReference type="InterPro" id="IPR002083">
    <property type="entry name" value="MATH/TRAF_dom"/>
</dbReference>
<dbReference type="Proteomes" id="UP001140206">
    <property type="component" value="Chromosome 1"/>
</dbReference>
<dbReference type="EMBL" id="JAMFTS010000001">
    <property type="protein sequence ID" value="KAJ4809215.1"/>
    <property type="molecule type" value="Genomic_DNA"/>
</dbReference>
<evidence type="ECO:0000259" key="3">
    <source>
        <dbReference type="PROSITE" id="PS50144"/>
    </source>
</evidence>
<dbReference type="AlphaFoldDB" id="A0AAV8F8H6"/>
<dbReference type="Pfam" id="PF00651">
    <property type="entry name" value="BTB"/>
    <property type="match status" value="1"/>
</dbReference>
<dbReference type="SUPFAM" id="SSF54695">
    <property type="entry name" value="POZ domain"/>
    <property type="match status" value="1"/>
</dbReference>
<dbReference type="PANTHER" id="PTHR26379">
    <property type="entry name" value="BTB/POZ AND MATH DOMAIN-CONTAINING PROTEIN 1"/>
    <property type="match status" value="1"/>
</dbReference>
<dbReference type="Gene3D" id="3.30.710.10">
    <property type="entry name" value="Potassium Channel Kv1.1, Chain A"/>
    <property type="match status" value="1"/>
</dbReference>
<dbReference type="GO" id="GO:0016567">
    <property type="term" value="P:protein ubiquitination"/>
    <property type="evidence" value="ECO:0007669"/>
    <property type="project" value="InterPro"/>
</dbReference>
<evidence type="ECO:0000313" key="6">
    <source>
        <dbReference type="Proteomes" id="UP001140206"/>
    </source>
</evidence>
<dbReference type="CDD" id="cd00121">
    <property type="entry name" value="MATH"/>
    <property type="match status" value="1"/>
</dbReference>
<dbReference type="EMBL" id="JAMFTS010000002">
    <property type="protein sequence ID" value="KAJ4789682.1"/>
    <property type="molecule type" value="Genomic_DNA"/>
</dbReference>
<keyword evidence="6" id="KW-1185">Reference proteome</keyword>
<dbReference type="Gene3D" id="2.60.210.10">
    <property type="entry name" value="Apoptosis, Tumor Necrosis Factor Receptor Associated Protein 2, Chain A"/>
    <property type="match status" value="1"/>
</dbReference>
<comment type="caution">
    <text evidence="4">The sequence shown here is derived from an EMBL/GenBank/DDBJ whole genome shotgun (WGS) entry which is preliminary data.</text>
</comment>
<evidence type="ECO:0000313" key="4">
    <source>
        <dbReference type="EMBL" id="KAJ4789682.1"/>
    </source>
</evidence>
<proteinExistence type="predicted"/>
<organism evidence="4 6">
    <name type="scientific">Rhynchospora pubera</name>
    <dbReference type="NCBI Taxonomy" id="906938"/>
    <lineage>
        <taxon>Eukaryota</taxon>
        <taxon>Viridiplantae</taxon>
        <taxon>Streptophyta</taxon>
        <taxon>Embryophyta</taxon>
        <taxon>Tracheophyta</taxon>
        <taxon>Spermatophyta</taxon>
        <taxon>Magnoliopsida</taxon>
        <taxon>Liliopsida</taxon>
        <taxon>Poales</taxon>
        <taxon>Cyperaceae</taxon>
        <taxon>Cyperoideae</taxon>
        <taxon>Rhynchosporeae</taxon>
        <taxon>Rhynchospora</taxon>
    </lineage>
</organism>
<feature type="domain" description="BTB" evidence="2">
    <location>
        <begin position="184"/>
        <end position="251"/>
    </location>
</feature>
<dbReference type="PANTHER" id="PTHR26379:SF187">
    <property type="entry name" value="OS07G0655300 PROTEIN"/>
    <property type="match status" value="1"/>
</dbReference>
<evidence type="ECO:0000256" key="1">
    <source>
        <dbReference type="ARBA" id="ARBA00004906"/>
    </source>
</evidence>
<dbReference type="CDD" id="cd18280">
    <property type="entry name" value="BTB_POZ_BPM_plant"/>
    <property type="match status" value="1"/>
</dbReference>
<feature type="domain" description="MATH" evidence="3">
    <location>
        <begin position="24"/>
        <end position="149"/>
    </location>
</feature>
<dbReference type="SUPFAM" id="SSF49599">
    <property type="entry name" value="TRAF domain-like"/>
    <property type="match status" value="1"/>
</dbReference>
<dbReference type="InterPro" id="IPR011333">
    <property type="entry name" value="SKP1/BTB/POZ_sf"/>
</dbReference>
<dbReference type="InterPro" id="IPR045005">
    <property type="entry name" value="BPM1-6"/>
</dbReference>
<dbReference type="PROSITE" id="PS50097">
    <property type="entry name" value="BTB"/>
    <property type="match status" value="1"/>
</dbReference>
<comment type="pathway">
    <text evidence="1">Protein modification; protein ubiquitination.</text>
</comment>
<dbReference type="InterPro" id="IPR000210">
    <property type="entry name" value="BTB/POZ_dom"/>
</dbReference>
<dbReference type="Proteomes" id="UP001140206">
    <property type="component" value="Chromosome 2"/>
</dbReference>
<dbReference type="PROSITE" id="PS50144">
    <property type="entry name" value="MATH"/>
    <property type="match status" value="1"/>
</dbReference>
<protein>
    <submittedName>
        <fullName evidence="4">BTB/POZ/MATH-domain protein</fullName>
    </submittedName>
</protein>
<gene>
    <name evidence="5" type="ORF">LUZ62_021781</name>
    <name evidence="4" type="ORF">LUZ62_040928</name>
</gene>
<dbReference type="InterPro" id="IPR008974">
    <property type="entry name" value="TRAF-like"/>
</dbReference>
<accession>A0AAV8F8H6</accession>
<evidence type="ECO:0000259" key="2">
    <source>
        <dbReference type="PROSITE" id="PS50097"/>
    </source>
</evidence>
<name>A0AAV8F8H6_9POAL</name>
<reference evidence="4" key="1">
    <citation type="submission" date="2022-08" db="EMBL/GenBank/DDBJ databases">
        <authorList>
            <person name="Marques A."/>
        </authorList>
    </citation>
    <scope>NUCLEOTIDE SEQUENCE</scope>
    <source>
        <strain evidence="4">RhyPub2mFocal</strain>
        <tissue evidence="4">Leaves</tissue>
    </source>
</reference>